<keyword evidence="3" id="KW-0520">NAD</keyword>
<name>A0A6B0YTK6_9CHLR</name>
<dbReference type="Pfam" id="PF00389">
    <property type="entry name" value="2-Hacid_dh"/>
    <property type="match status" value="1"/>
</dbReference>
<evidence type="ECO:0000259" key="6">
    <source>
        <dbReference type="Pfam" id="PF02826"/>
    </source>
</evidence>
<gene>
    <name evidence="7" type="ORF">F4Y42_13470</name>
</gene>
<evidence type="ECO:0000256" key="1">
    <source>
        <dbReference type="ARBA" id="ARBA00005854"/>
    </source>
</evidence>
<comment type="caution">
    <text evidence="7">The sequence shown here is derived from an EMBL/GenBank/DDBJ whole genome shotgun (WGS) entry which is preliminary data.</text>
</comment>
<feature type="domain" description="D-isomer specific 2-hydroxyacid dehydrogenase catalytic" evidence="5">
    <location>
        <begin position="20"/>
        <end position="313"/>
    </location>
</feature>
<dbReference type="InterPro" id="IPR036291">
    <property type="entry name" value="NAD(P)-bd_dom_sf"/>
</dbReference>
<dbReference type="GO" id="GO:0051287">
    <property type="term" value="F:NAD binding"/>
    <property type="evidence" value="ECO:0007669"/>
    <property type="project" value="InterPro"/>
</dbReference>
<evidence type="ECO:0000256" key="3">
    <source>
        <dbReference type="ARBA" id="ARBA00023027"/>
    </source>
</evidence>
<dbReference type="PROSITE" id="PS00670">
    <property type="entry name" value="D_2_HYDROXYACID_DH_2"/>
    <property type="match status" value="1"/>
</dbReference>
<dbReference type="InterPro" id="IPR006139">
    <property type="entry name" value="D-isomer_2_OHA_DH_cat_dom"/>
</dbReference>
<evidence type="ECO:0000259" key="5">
    <source>
        <dbReference type="Pfam" id="PF00389"/>
    </source>
</evidence>
<dbReference type="InterPro" id="IPR050857">
    <property type="entry name" value="D-2-hydroxyacid_DH"/>
</dbReference>
<dbReference type="CDD" id="cd12173">
    <property type="entry name" value="PGDH_4"/>
    <property type="match status" value="1"/>
</dbReference>
<protein>
    <submittedName>
        <fullName evidence="7">Hydroxyacid dehydrogenase</fullName>
    </submittedName>
</protein>
<evidence type="ECO:0000256" key="4">
    <source>
        <dbReference type="RuleBase" id="RU003719"/>
    </source>
</evidence>
<dbReference type="GO" id="GO:0016616">
    <property type="term" value="F:oxidoreductase activity, acting on the CH-OH group of donors, NAD or NADP as acceptor"/>
    <property type="evidence" value="ECO:0007669"/>
    <property type="project" value="InterPro"/>
</dbReference>
<feature type="domain" description="D-isomer specific 2-hydroxyacid dehydrogenase NAD-binding" evidence="6">
    <location>
        <begin position="107"/>
        <end position="284"/>
    </location>
</feature>
<dbReference type="Pfam" id="PF02826">
    <property type="entry name" value="2-Hacid_dh_C"/>
    <property type="match status" value="1"/>
</dbReference>
<dbReference type="FunFam" id="3.40.50.720:FF:000203">
    <property type="entry name" value="D-3-phosphoglycerate dehydrogenase (SerA)"/>
    <property type="match status" value="1"/>
</dbReference>
<dbReference type="InterPro" id="IPR029753">
    <property type="entry name" value="D-isomer_DH_CS"/>
</dbReference>
<reference evidence="7" key="1">
    <citation type="submission" date="2019-09" db="EMBL/GenBank/DDBJ databases">
        <title>Characterisation of the sponge microbiome using genome-centric metagenomics.</title>
        <authorList>
            <person name="Engelberts J.P."/>
            <person name="Robbins S.J."/>
            <person name="De Goeij J.M."/>
            <person name="Aranda M."/>
            <person name="Bell S.C."/>
            <person name="Webster N.S."/>
        </authorList>
    </citation>
    <scope>NUCLEOTIDE SEQUENCE</scope>
    <source>
        <strain evidence="7">SB0664_bin_27</strain>
    </source>
</reference>
<comment type="similarity">
    <text evidence="1 4">Belongs to the D-isomer specific 2-hydroxyacid dehydrogenase family.</text>
</comment>
<organism evidence="7">
    <name type="scientific">Caldilineaceae bacterium SB0664_bin_27</name>
    <dbReference type="NCBI Taxonomy" id="2605260"/>
    <lineage>
        <taxon>Bacteria</taxon>
        <taxon>Bacillati</taxon>
        <taxon>Chloroflexota</taxon>
        <taxon>Caldilineae</taxon>
        <taxon>Caldilineales</taxon>
        <taxon>Caldilineaceae</taxon>
    </lineage>
</organism>
<proteinExistence type="inferred from homology"/>
<dbReference type="PANTHER" id="PTHR42789">
    <property type="entry name" value="D-ISOMER SPECIFIC 2-HYDROXYACID DEHYDROGENASE FAMILY PROTEIN (AFU_ORTHOLOGUE AFUA_6G10090)"/>
    <property type="match status" value="1"/>
</dbReference>
<keyword evidence="2 4" id="KW-0560">Oxidoreductase</keyword>
<dbReference type="InterPro" id="IPR006140">
    <property type="entry name" value="D-isomer_DH_NAD-bd"/>
</dbReference>
<evidence type="ECO:0000313" key="7">
    <source>
        <dbReference type="EMBL" id="MXY94444.1"/>
    </source>
</evidence>
<sequence>MNISELTHVWSEAPQLSDALSKFPETVTRLTADPDDPVGSAEPAQAILAASAIRYNDDVFDRLPNLRILVRTGIGIDNVDLDAATRHRVVFCNTPDGPTESTAEHTVALMLAVAKQVKPGQEQLAAGDFAPRAVPMGTELVGKTLGLVGLGRIGGRVAHICGRGLDMRVLAFDPYITAERAAEIGVELADLDTVIGSADVLSLHAPSTPETRHLMNADRFKQMKDEAILLNLARGPLVDQDALLDALDNGQIRGAGLDVFDPEPLPVSSRLRTHPKIVATPHSASTTIEGRRRIEHMAVDAILDFFNDRQPKDIRNPAVLEYVQFGGG</sequence>
<evidence type="ECO:0000256" key="2">
    <source>
        <dbReference type="ARBA" id="ARBA00023002"/>
    </source>
</evidence>
<dbReference type="SUPFAM" id="SSF51735">
    <property type="entry name" value="NAD(P)-binding Rossmann-fold domains"/>
    <property type="match status" value="1"/>
</dbReference>
<dbReference type="PANTHER" id="PTHR42789:SF1">
    <property type="entry name" value="D-ISOMER SPECIFIC 2-HYDROXYACID DEHYDROGENASE FAMILY PROTEIN (AFU_ORTHOLOGUE AFUA_6G10090)"/>
    <property type="match status" value="1"/>
</dbReference>
<dbReference type="SUPFAM" id="SSF52283">
    <property type="entry name" value="Formate/glycerate dehydrogenase catalytic domain-like"/>
    <property type="match status" value="1"/>
</dbReference>
<accession>A0A6B0YTK6</accession>
<dbReference type="AlphaFoldDB" id="A0A6B0YTK6"/>
<dbReference type="Gene3D" id="3.40.50.720">
    <property type="entry name" value="NAD(P)-binding Rossmann-like Domain"/>
    <property type="match status" value="2"/>
</dbReference>
<dbReference type="EMBL" id="VXRG01000109">
    <property type="protein sequence ID" value="MXY94444.1"/>
    <property type="molecule type" value="Genomic_DNA"/>
</dbReference>